<proteinExistence type="predicted"/>
<sequence>MIKTKLLIISSIIIGSSLLYGQKIHSALQLRNSHLWRGLEVSSGLIYTGDIHLDGKNFYGGFWTGGNFDGSYKEFNNYVGYKNKHLTVELWDIYNFSPDATYNNKEFFNYNASETGRFWDLRSYYTISDKVPLTLSANTVVFGRDRNKENTENKYSSFVSAEYPVYKNVDENLEVRTRVGYGFALNHAGEESNFFAKKDGINEVSLIVSKTFMVAGYKLPVGIWGMWNPVGNNAYLQFSVQAFSF</sequence>
<evidence type="ECO:0000313" key="1">
    <source>
        <dbReference type="EMBL" id="ANF51961.1"/>
    </source>
</evidence>
<protein>
    <submittedName>
        <fullName evidence="1">Uncharacterized protein</fullName>
    </submittedName>
</protein>
<accession>A0A172XYF1</accession>
<dbReference type="Proteomes" id="UP000077824">
    <property type="component" value="Chromosome"/>
</dbReference>
<organism evidence="1 2">
    <name type="scientific">Chryseobacterium glaciei</name>
    <dbReference type="NCBI Taxonomy" id="1685010"/>
    <lineage>
        <taxon>Bacteria</taxon>
        <taxon>Pseudomonadati</taxon>
        <taxon>Bacteroidota</taxon>
        <taxon>Flavobacteriia</taxon>
        <taxon>Flavobacteriales</taxon>
        <taxon>Weeksellaceae</taxon>
        <taxon>Chryseobacterium group</taxon>
        <taxon>Chryseobacterium</taxon>
    </lineage>
</organism>
<dbReference type="AlphaFoldDB" id="A0A172XYF1"/>
<dbReference type="EMBL" id="CP015199">
    <property type="protein sequence ID" value="ANF51961.1"/>
    <property type="molecule type" value="Genomic_DNA"/>
</dbReference>
<reference evidence="1 2" key="1">
    <citation type="submission" date="2016-04" db="EMBL/GenBank/DDBJ databases">
        <title>Complete Genome Sequence of Chryseobacterium sp. IHBB 10212.</title>
        <authorList>
            <person name="Pal M."/>
            <person name="Swarnkar M.K."/>
            <person name="Kaushal K."/>
            <person name="Chhibber S."/>
            <person name="Singh A.K."/>
            <person name="Gulati A."/>
        </authorList>
    </citation>
    <scope>NUCLEOTIDE SEQUENCE [LARGE SCALE GENOMIC DNA]</scope>
    <source>
        <strain evidence="1 2">IHBB 10212</strain>
    </source>
</reference>
<dbReference type="RefSeq" id="WP_066756847.1">
    <property type="nucleotide sequence ID" value="NZ_CP015199.1"/>
</dbReference>
<keyword evidence="2" id="KW-1185">Reference proteome</keyword>
<dbReference type="KEGG" id="chh:A0O34_16215"/>
<dbReference type="OrthoDB" id="638356at2"/>
<name>A0A172XYF1_9FLAO</name>
<dbReference type="STRING" id="1685010.A0O34_16215"/>
<evidence type="ECO:0000313" key="2">
    <source>
        <dbReference type="Proteomes" id="UP000077824"/>
    </source>
</evidence>
<gene>
    <name evidence="1" type="ORF">A0O34_16215</name>
</gene>